<dbReference type="PROSITE" id="PS51746">
    <property type="entry name" value="PPM_2"/>
    <property type="match status" value="1"/>
</dbReference>
<dbReference type="SMART" id="SM00331">
    <property type="entry name" value="PP2C_SIG"/>
    <property type="match status" value="1"/>
</dbReference>
<protein>
    <submittedName>
        <fullName evidence="2">Regulatory protein</fullName>
    </submittedName>
</protein>
<dbReference type="AlphaFoldDB" id="S5TJU2"/>
<proteinExistence type="predicted"/>
<dbReference type="PATRIC" id="fig|1224163.3.peg.1685"/>
<name>S5TJU2_9CORY</name>
<dbReference type="HOGENOM" id="CLU_000445_11_32_11"/>
<dbReference type="InterPro" id="IPR029016">
    <property type="entry name" value="GAF-like_dom_sf"/>
</dbReference>
<accession>S5TJU2</accession>
<dbReference type="SUPFAM" id="SSF55781">
    <property type="entry name" value="GAF domain-like"/>
    <property type="match status" value="1"/>
</dbReference>
<dbReference type="Gene3D" id="3.30.450.40">
    <property type="match status" value="1"/>
</dbReference>
<keyword evidence="3" id="KW-1185">Reference proteome</keyword>
<dbReference type="PANTHER" id="PTHR43102:SF2">
    <property type="entry name" value="GAF DOMAIN-CONTAINING PROTEIN"/>
    <property type="match status" value="1"/>
</dbReference>
<sequence>MNVLDTLPDERVDRVTRLAKEIFGVPMVAVNLIDRDRQWSKSRVGLPATEVPREVSFCQHTVERNAAFVVEDTTTSAELADHPAVVNEPGLRFYAGHPVHSPDGQPVGALCLIDTEPRTFSERQRELLRDMAHWIEIELGRDQQIEEIDAARRLTVPPAWPPVPGYTIAADSTAHLGLAGDFYDVTTLPGAVRVTLADVMGSGIGPALVAAGVRASLRTEPSRPVGQAMAEVDRLLIEDFRDLDMFVTAVHADIELATGKMELIDAGHGLAFIICRDGSWQPLRSRGLPLGMDAGDAEACAAVTATLEPGDHFVCCSDGLLDVLDPADPFGHVERTIRKFGPERAVALVQDLAYDERATDDITVVVVRRDR</sequence>
<gene>
    <name evidence="2" type="ORF">B841_08390</name>
</gene>
<dbReference type="eggNOG" id="COG2203">
    <property type="taxonomic scope" value="Bacteria"/>
</dbReference>
<dbReference type="InterPro" id="IPR001932">
    <property type="entry name" value="PPM-type_phosphatase-like_dom"/>
</dbReference>
<dbReference type="PANTHER" id="PTHR43102">
    <property type="entry name" value="SLR1143 PROTEIN"/>
    <property type="match status" value="1"/>
</dbReference>
<dbReference type="InterPro" id="IPR036457">
    <property type="entry name" value="PPM-type-like_dom_sf"/>
</dbReference>
<organism evidence="2 3">
    <name type="scientific">Corynebacterium maris DSM 45190</name>
    <dbReference type="NCBI Taxonomy" id="1224163"/>
    <lineage>
        <taxon>Bacteria</taxon>
        <taxon>Bacillati</taxon>
        <taxon>Actinomycetota</taxon>
        <taxon>Actinomycetes</taxon>
        <taxon>Mycobacteriales</taxon>
        <taxon>Corynebacteriaceae</taxon>
        <taxon>Corynebacterium</taxon>
    </lineage>
</organism>
<dbReference type="SMART" id="SM00065">
    <property type="entry name" value="GAF"/>
    <property type="match status" value="1"/>
</dbReference>
<dbReference type="KEGG" id="cmd:B841_08390"/>
<dbReference type="Proteomes" id="UP000015388">
    <property type="component" value="Chromosome"/>
</dbReference>
<evidence type="ECO:0000313" key="2">
    <source>
        <dbReference type="EMBL" id="AGS35151.1"/>
    </source>
</evidence>
<reference evidence="2 3" key="1">
    <citation type="submission" date="2012-11" db="EMBL/GenBank/DDBJ databases">
        <title>The complete genome sequence of Corynebacterium maris Coryn-1 (=DSM 45190).</title>
        <authorList>
            <person name="Schaffert L."/>
            <person name="Albersmeier A."/>
            <person name="Kalinowski J."/>
            <person name="Ruckert C."/>
        </authorList>
    </citation>
    <scope>NUCLEOTIDE SEQUENCE [LARGE SCALE GENOMIC DNA]</scope>
    <source>
        <strain evidence="3">Coryn-1</strain>
    </source>
</reference>
<dbReference type="eggNOG" id="COG2208">
    <property type="taxonomic scope" value="Bacteria"/>
</dbReference>
<dbReference type="STRING" id="1224163.B841_08390"/>
<evidence type="ECO:0000313" key="3">
    <source>
        <dbReference type="Proteomes" id="UP000015388"/>
    </source>
</evidence>
<dbReference type="SUPFAM" id="SSF81606">
    <property type="entry name" value="PP2C-like"/>
    <property type="match status" value="1"/>
</dbReference>
<evidence type="ECO:0000259" key="1">
    <source>
        <dbReference type="PROSITE" id="PS51746"/>
    </source>
</evidence>
<dbReference type="Pfam" id="PF07228">
    <property type="entry name" value="SpoIIE"/>
    <property type="match status" value="1"/>
</dbReference>
<dbReference type="Pfam" id="PF01590">
    <property type="entry name" value="GAF"/>
    <property type="match status" value="1"/>
</dbReference>
<feature type="domain" description="PPM-type phosphatase" evidence="1">
    <location>
        <begin position="182"/>
        <end position="369"/>
    </location>
</feature>
<dbReference type="InterPro" id="IPR003018">
    <property type="entry name" value="GAF"/>
</dbReference>
<dbReference type="Gene3D" id="3.60.40.10">
    <property type="entry name" value="PPM-type phosphatase domain"/>
    <property type="match status" value="1"/>
</dbReference>
<dbReference type="EMBL" id="CP003924">
    <property type="protein sequence ID" value="AGS35151.1"/>
    <property type="molecule type" value="Genomic_DNA"/>
</dbReference>